<feature type="compositionally biased region" description="Basic and acidic residues" evidence="1">
    <location>
        <begin position="66"/>
        <end position="79"/>
    </location>
</feature>
<keyword evidence="4" id="KW-1185">Reference proteome</keyword>
<organism evidence="3 4">
    <name type="scientific">Paenibacillus wenxiniae</name>
    <dbReference type="NCBI Taxonomy" id="1636843"/>
    <lineage>
        <taxon>Bacteria</taxon>
        <taxon>Bacillati</taxon>
        <taxon>Bacillota</taxon>
        <taxon>Bacilli</taxon>
        <taxon>Bacillales</taxon>
        <taxon>Paenibacillaceae</taxon>
        <taxon>Paenibacillus</taxon>
    </lineage>
</organism>
<feature type="compositionally biased region" description="Low complexity" evidence="1">
    <location>
        <begin position="99"/>
        <end position="121"/>
    </location>
</feature>
<dbReference type="EMBL" id="JBHUEH010000011">
    <property type="protein sequence ID" value="MFD1885413.1"/>
    <property type="molecule type" value="Genomic_DNA"/>
</dbReference>
<name>A0ABW4RIA5_9BACL</name>
<evidence type="ECO:0000313" key="4">
    <source>
        <dbReference type="Proteomes" id="UP001597233"/>
    </source>
</evidence>
<sequence>MVDLLLSNLYIIVIIAFAIFTAISSRSGKNKSRNTRPGMPTFGGGPDTPGRRLPGSAPTTQEREEDAQRRYHEAQRQFDQEQMNRGLGEGESRRIDSQEGTYGSEGASTSSSSSEGSRAEGTMDIGRTADQYRNELQQRLNQLGNGVNERLDRMNLASQETVLSDSSRASSTSTASGELRLDASQAAQGVLWAEILSPPRSRHVGSFGRKASREQHSNEA</sequence>
<dbReference type="RefSeq" id="WP_347325688.1">
    <property type="nucleotide sequence ID" value="NZ_JBCGUH010000007.1"/>
</dbReference>
<keyword evidence="2" id="KW-0472">Membrane</keyword>
<keyword evidence="2" id="KW-0812">Transmembrane</keyword>
<protein>
    <submittedName>
        <fullName evidence="3">Uncharacterized protein</fullName>
    </submittedName>
</protein>
<evidence type="ECO:0000256" key="2">
    <source>
        <dbReference type="SAM" id="Phobius"/>
    </source>
</evidence>
<evidence type="ECO:0000256" key="1">
    <source>
        <dbReference type="SAM" id="MobiDB-lite"/>
    </source>
</evidence>
<feature type="region of interest" description="Disordered" evidence="1">
    <location>
        <begin position="159"/>
        <end position="181"/>
    </location>
</feature>
<gene>
    <name evidence="3" type="ORF">ACFSC9_07715</name>
</gene>
<evidence type="ECO:0000313" key="3">
    <source>
        <dbReference type="EMBL" id="MFD1885413.1"/>
    </source>
</evidence>
<reference evidence="4" key="1">
    <citation type="journal article" date="2019" name="Int. J. Syst. Evol. Microbiol.">
        <title>The Global Catalogue of Microorganisms (GCM) 10K type strain sequencing project: providing services to taxonomists for standard genome sequencing and annotation.</title>
        <authorList>
            <consortium name="The Broad Institute Genomics Platform"/>
            <consortium name="The Broad Institute Genome Sequencing Center for Infectious Disease"/>
            <person name="Wu L."/>
            <person name="Ma J."/>
        </authorList>
    </citation>
    <scope>NUCLEOTIDE SEQUENCE [LARGE SCALE GENOMIC DNA]</scope>
    <source>
        <strain evidence="4">CCUG 54950</strain>
    </source>
</reference>
<feature type="region of interest" description="Disordered" evidence="1">
    <location>
        <begin position="27"/>
        <end position="121"/>
    </location>
</feature>
<accession>A0ABW4RIA5</accession>
<feature type="compositionally biased region" description="Low complexity" evidence="1">
    <location>
        <begin position="164"/>
        <end position="176"/>
    </location>
</feature>
<feature type="transmembrane region" description="Helical" evidence="2">
    <location>
        <begin position="6"/>
        <end position="23"/>
    </location>
</feature>
<dbReference type="Proteomes" id="UP001597233">
    <property type="component" value="Unassembled WGS sequence"/>
</dbReference>
<feature type="compositionally biased region" description="Basic and acidic residues" evidence="1">
    <location>
        <begin position="88"/>
        <end position="97"/>
    </location>
</feature>
<proteinExistence type="predicted"/>
<feature type="region of interest" description="Disordered" evidence="1">
    <location>
        <begin position="197"/>
        <end position="220"/>
    </location>
</feature>
<keyword evidence="2" id="KW-1133">Transmembrane helix</keyword>
<feature type="compositionally biased region" description="Basic and acidic residues" evidence="1">
    <location>
        <begin position="211"/>
        <end position="220"/>
    </location>
</feature>
<comment type="caution">
    <text evidence="3">The sequence shown here is derived from an EMBL/GenBank/DDBJ whole genome shotgun (WGS) entry which is preliminary data.</text>
</comment>